<dbReference type="Gene3D" id="3.40.50.1820">
    <property type="entry name" value="alpha/beta hydrolase"/>
    <property type="match status" value="1"/>
</dbReference>
<dbReference type="PANTHER" id="PTHR45580">
    <property type="entry name" value="PROTEIN CBG05369"/>
    <property type="match status" value="1"/>
</dbReference>
<evidence type="ECO:0000259" key="3">
    <source>
        <dbReference type="Pfam" id="PF00135"/>
    </source>
</evidence>
<reference evidence="5" key="1">
    <citation type="journal article" date="2015" name="Nat. Genet.">
        <title>The genome and transcriptome of the zoonotic hookworm Ancylostoma ceylanicum identify infection-specific gene families.</title>
        <authorList>
            <person name="Schwarz E.M."/>
            <person name="Hu Y."/>
            <person name="Antoshechkin I."/>
            <person name="Miller M.M."/>
            <person name="Sternberg P.W."/>
            <person name="Aroian R.V."/>
        </authorList>
    </citation>
    <scope>NUCLEOTIDE SEQUENCE</scope>
    <source>
        <strain evidence="5">HY135</strain>
    </source>
</reference>
<keyword evidence="5" id="KW-1185">Reference proteome</keyword>
<dbReference type="InterPro" id="IPR029058">
    <property type="entry name" value="AB_hydrolase_fold"/>
</dbReference>
<dbReference type="PANTHER" id="PTHR45580:SF7">
    <property type="entry name" value="CARBOXYLESTERASE TYPE B DOMAIN-CONTAINING PROTEIN-RELATED"/>
    <property type="match status" value="1"/>
</dbReference>
<sequence>MSLDILLLLALLPTTQTSLVETSYGLLEGVSIQARDNSPCWIFKGIPIAQPPVGNRRFKLPEPPKPWEGVRAAKQYSAACLSNSTAAGSQPKHMSEDCLYTNIFTSERCLSGNASCPVIFYIHGGSLNYDSAVMFDDQFITDKYSSKDIVFVISAFRLGFFGVLAFENDEVVPRNLALYGALSCHLLYIIAGLEYMHHEIAAFGGDPKQVTLMGHSQGGSIAMIFAASSLIDPDKRLFQQLIALSPAVNYRSVDGRADLTWRLAHEVGVEDSGTEVHRYELYDTKKCDLQHYLHLSPPDITLSEKKTFLKVCCPDQCATSSKRHHPTTAVQAAEVVDCLRSVDAFDLLARQRVLEEEEGLPFDGVLFAPPLVEDGTAFEDFLSGSSARPMICGSTRYEFNFKDNDEEFDIGAFLVVKHPAEVRQKYFEDKQLGKITDVYLSQVVFTLNVMFGTVFADKGSHVYLLEYDQPPLAFHASDMPYFIGTHLRNLTEDEKLIDHFYSESFVNFAYGKQPNKEWAIFNHHARNYYCVEVNLEEAIFPSNKLNYHSAAVDYWLHNITAFDASLSTKVRLQIVETVSNPSFLRTVFSTLLFAVGFVVILTALMALCSYLTPQDPPLHERAPLIVSKKSVIRRKTASVVVPALTVRR</sequence>
<keyword evidence="1" id="KW-0472">Membrane</keyword>
<feature type="domain" description="Carboxylesterase type B" evidence="3">
    <location>
        <begin position="17"/>
        <end position="536"/>
    </location>
</feature>
<evidence type="ECO:0000256" key="2">
    <source>
        <dbReference type="SAM" id="SignalP"/>
    </source>
</evidence>
<dbReference type="SUPFAM" id="SSF53474">
    <property type="entry name" value="alpha/beta-Hydrolases"/>
    <property type="match status" value="1"/>
</dbReference>
<proteinExistence type="predicted"/>
<dbReference type="OrthoDB" id="19653at2759"/>
<dbReference type="Proteomes" id="UP000024635">
    <property type="component" value="Unassembled WGS sequence"/>
</dbReference>
<accession>A0A016TD36</accession>
<feature type="transmembrane region" description="Helical" evidence="1">
    <location>
        <begin position="587"/>
        <end position="611"/>
    </location>
</feature>
<protein>
    <recommendedName>
        <fullName evidence="3">Carboxylesterase type B domain-containing protein</fullName>
    </recommendedName>
</protein>
<evidence type="ECO:0000256" key="1">
    <source>
        <dbReference type="SAM" id="Phobius"/>
    </source>
</evidence>
<keyword evidence="1" id="KW-1133">Transmembrane helix</keyword>
<keyword evidence="2" id="KW-0732">Signal</keyword>
<name>A0A016TD36_9BILA</name>
<evidence type="ECO:0000313" key="5">
    <source>
        <dbReference type="Proteomes" id="UP000024635"/>
    </source>
</evidence>
<keyword evidence="1" id="KW-0812">Transmembrane</keyword>
<feature type="signal peptide" evidence="2">
    <location>
        <begin position="1"/>
        <end position="17"/>
    </location>
</feature>
<comment type="caution">
    <text evidence="4">The sequence shown here is derived from an EMBL/GenBank/DDBJ whole genome shotgun (WGS) entry which is preliminary data.</text>
</comment>
<dbReference type="ESTHER" id="9bila-a0a016tdb3">
    <property type="family name" value="Carb_B_Nematoda"/>
</dbReference>
<dbReference type="EMBL" id="JARK01001450">
    <property type="protein sequence ID" value="EYC00587.1"/>
    <property type="molecule type" value="Genomic_DNA"/>
</dbReference>
<evidence type="ECO:0000313" key="4">
    <source>
        <dbReference type="EMBL" id="EYC00587.1"/>
    </source>
</evidence>
<feature type="chain" id="PRO_5001487880" description="Carboxylesterase type B domain-containing protein" evidence="2">
    <location>
        <begin position="18"/>
        <end position="648"/>
    </location>
</feature>
<dbReference type="Pfam" id="PF00135">
    <property type="entry name" value="COesterase"/>
    <property type="match status" value="1"/>
</dbReference>
<dbReference type="InterPro" id="IPR002018">
    <property type="entry name" value="CarbesteraseB"/>
</dbReference>
<organism evidence="4 5">
    <name type="scientific">Ancylostoma ceylanicum</name>
    <dbReference type="NCBI Taxonomy" id="53326"/>
    <lineage>
        <taxon>Eukaryota</taxon>
        <taxon>Metazoa</taxon>
        <taxon>Ecdysozoa</taxon>
        <taxon>Nematoda</taxon>
        <taxon>Chromadorea</taxon>
        <taxon>Rhabditida</taxon>
        <taxon>Rhabditina</taxon>
        <taxon>Rhabditomorpha</taxon>
        <taxon>Strongyloidea</taxon>
        <taxon>Ancylostomatidae</taxon>
        <taxon>Ancylostomatinae</taxon>
        <taxon>Ancylostoma</taxon>
    </lineage>
</organism>
<dbReference type="AlphaFoldDB" id="A0A016TD36"/>
<gene>
    <name evidence="4" type="primary">Acey_s0114.g427</name>
    <name evidence="4" type="ORF">Y032_0114g427</name>
</gene>
<dbReference type="STRING" id="53326.A0A016TD36"/>